<dbReference type="HOGENOM" id="CLU_096365_0_0_10"/>
<keyword evidence="1" id="KW-0732">Signal</keyword>
<evidence type="ECO:0000313" key="3">
    <source>
        <dbReference type="Proteomes" id="UP000006241"/>
    </source>
</evidence>
<feature type="chain" id="PRO_5002914075" description="YARHG domain-containing protein" evidence="1">
    <location>
        <begin position="38"/>
        <end position="258"/>
    </location>
</feature>
<gene>
    <name evidence="2" type="ORF">HMPREF0765_2207</name>
</gene>
<name>C2FY01_SPHSI</name>
<evidence type="ECO:0008006" key="4">
    <source>
        <dbReference type="Google" id="ProtNLM"/>
    </source>
</evidence>
<comment type="caution">
    <text evidence="2">The sequence shown here is derived from an EMBL/GenBank/DDBJ whole genome shotgun (WGS) entry which is preliminary data.</text>
</comment>
<evidence type="ECO:0000256" key="1">
    <source>
        <dbReference type="SAM" id="SignalP"/>
    </source>
</evidence>
<organism evidence="2 3">
    <name type="scientific">Sphingobacterium spiritivorum ATCC 33300</name>
    <dbReference type="NCBI Taxonomy" id="525372"/>
    <lineage>
        <taxon>Bacteria</taxon>
        <taxon>Pseudomonadati</taxon>
        <taxon>Bacteroidota</taxon>
        <taxon>Sphingobacteriia</taxon>
        <taxon>Sphingobacteriales</taxon>
        <taxon>Sphingobacteriaceae</taxon>
        <taxon>Sphingobacterium</taxon>
    </lineage>
</organism>
<dbReference type="AlphaFoldDB" id="C2FY01"/>
<protein>
    <recommendedName>
        <fullName evidence="4">YARHG domain-containing protein</fullName>
    </recommendedName>
</protein>
<evidence type="ECO:0000313" key="2">
    <source>
        <dbReference type="EMBL" id="EEI92217.1"/>
    </source>
</evidence>
<proteinExistence type="predicted"/>
<dbReference type="EMBL" id="ACHB01000051">
    <property type="protein sequence ID" value="EEI92217.1"/>
    <property type="molecule type" value="Genomic_DNA"/>
</dbReference>
<dbReference type="Proteomes" id="UP000006241">
    <property type="component" value="Unassembled WGS sequence"/>
</dbReference>
<accession>C2FY01</accession>
<reference evidence="2 3" key="1">
    <citation type="submission" date="2009-01" db="EMBL/GenBank/DDBJ databases">
        <authorList>
            <person name="Qin X."/>
            <person name="Bachman B."/>
            <person name="Battles P."/>
            <person name="Bell A."/>
            <person name="Bess C."/>
            <person name="Bickham C."/>
            <person name="Chaboub L."/>
            <person name="Chen D."/>
            <person name="Coyle M."/>
            <person name="Deiros D.R."/>
            <person name="Dinh H."/>
            <person name="Forbes L."/>
            <person name="Fowler G."/>
            <person name="Francisco L."/>
            <person name="Fu Q."/>
            <person name="Gubbala S."/>
            <person name="Hale W."/>
            <person name="Han Y."/>
            <person name="Hemphill L."/>
            <person name="Highlander S.K."/>
            <person name="Hirani K."/>
            <person name="Hogues M."/>
            <person name="Jackson L."/>
            <person name="Jakkamsetti A."/>
            <person name="Javaid M."/>
            <person name="Jiang H."/>
            <person name="Korchina V."/>
            <person name="Kovar C."/>
            <person name="Lara F."/>
            <person name="Lee S."/>
            <person name="Mata R."/>
            <person name="Mathew T."/>
            <person name="Moen C."/>
            <person name="Morales K."/>
            <person name="Munidasa M."/>
            <person name="Nazareth L."/>
            <person name="Ngo R."/>
            <person name="Nguyen L."/>
            <person name="Okwuonu G."/>
            <person name="Ongeri F."/>
            <person name="Patil S."/>
            <person name="Petrosino J."/>
            <person name="Pham C."/>
            <person name="Pham P."/>
            <person name="Pu L.-L."/>
            <person name="Puazo M."/>
            <person name="Raj R."/>
            <person name="Reid J."/>
            <person name="Rouhana J."/>
            <person name="Saada N."/>
            <person name="Shang Y."/>
            <person name="Simmons D."/>
            <person name="Thornton R."/>
            <person name="Warren J."/>
            <person name="Weissenberger G."/>
            <person name="Zhang J."/>
            <person name="Zhang L."/>
            <person name="Zhou C."/>
            <person name="Zhu D."/>
            <person name="Muzny D."/>
            <person name="Worley K."/>
            <person name="Gibbs R."/>
        </authorList>
    </citation>
    <scope>NUCLEOTIDE SEQUENCE [LARGE SCALE GENOMIC DNA]</scope>
    <source>
        <strain evidence="2 3">ATCC 33300</strain>
    </source>
</reference>
<sequence>MKIPKLISFKKIEKFITMKFKLFLSLFLCLVFSTAFAQHKKFKFIDELCEYEGTYDSKKYTEQQLKDTYNLYYGESWLLSAADYRHRSKPTEQVLTELKTEYQTKRAKLKGFQLVKNPVFISFRDSLVLSMDQEYLAKSALVKALKDPKALLEYKAPDSCAINYTKPLVEGGEALLKAYEVLTKYQMKNNGDPQRLYDKYLSNIQSSQKYEAAFNEVIIYGWWNCVNHFIPRPTYDARFSENYHKLFIKVDTLDCDEP</sequence>
<feature type="signal peptide" evidence="1">
    <location>
        <begin position="1"/>
        <end position="37"/>
    </location>
</feature>